<keyword evidence="1" id="KW-0812">Transmembrane</keyword>
<feature type="transmembrane region" description="Helical" evidence="1">
    <location>
        <begin position="5"/>
        <end position="22"/>
    </location>
</feature>
<accession>A0A9X4N1R2</accession>
<evidence type="ECO:0000313" key="2">
    <source>
        <dbReference type="EMBL" id="MDG4944829.1"/>
    </source>
</evidence>
<evidence type="ECO:0000256" key="1">
    <source>
        <dbReference type="SAM" id="Phobius"/>
    </source>
</evidence>
<organism evidence="2 3">
    <name type="scientific">Profundicola chukchiensis</name>
    <dbReference type="NCBI Taxonomy" id="2961959"/>
    <lineage>
        <taxon>Bacteria</taxon>
        <taxon>Pseudomonadati</taxon>
        <taxon>Bacteroidota</taxon>
        <taxon>Flavobacteriia</taxon>
        <taxon>Flavobacteriales</taxon>
        <taxon>Weeksellaceae</taxon>
        <taxon>Profundicola</taxon>
    </lineage>
</organism>
<comment type="caution">
    <text evidence="2">The sequence shown here is derived from an EMBL/GenBank/DDBJ whole genome shotgun (WGS) entry which is preliminary data.</text>
</comment>
<dbReference type="Proteomes" id="UP001152599">
    <property type="component" value="Unassembled WGS sequence"/>
</dbReference>
<proteinExistence type="predicted"/>
<keyword evidence="3" id="KW-1185">Reference proteome</keyword>
<keyword evidence="1" id="KW-0472">Membrane</keyword>
<dbReference type="AlphaFoldDB" id="A0A9X4N1R2"/>
<evidence type="ECO:0000313" key="3">
    <source>
        <dbReference type="Proteomes" id="UP001152599"/>
    </source>
</evidence>
<name>A0A9X4N1R2_9FLAO</name>
<dbReference type="EMBL" id="JANCMU010000001">
    <property type="protein sequence ID" value="MDG4944829.1"/>
    <property type="molecule type" value="Genomic_DNA"/>
</dbReference>
<keyword evidence="1" id="KW-1133">Transmembrane helix</keyword>
<protein>
    <submittedName>
        <fullName evidence="2">Uncharacterized protein</fullName>
    </submittedName>
</protein>
<sequence>MNNKYLFIAILLFAIGINLLSIEYDDIFDLKQNGPALAFTALSTVLLFYYLLKKRQT</sequence>
<gene>
    <name evidence="2" type="ORF">NMK71_00230</name>
</gene>
<dbReference type="RefSeq" id="WP_304419583.1">
    <property type="nucleotide sequence ID" value="NZ_JANCMU010000001.1"/>
</dbReference>
<reference evidence="2" key="1">
    <citation type="submission" date="2022-07" db="EMBL/GenBank/DDBJ databases">
        <title>Description and genome-wide analysis of Profundicola chukchiensis gen. nov., sp. nov., marine bacteria isolated from bottom sediments of the Chukchi Sea.</title>
        <authorList>
            <person name="Romanenko L."/>
            <person name="Otstavnykh N."/>
            <person name="Kurilenko V."/>
            <person name="Eremeev V."/>
            <person name="Velansky P."/>
            <person name="Mikhailov V."/>
            <person name="Isaeva M."/>
        </authorList>
    </citation>
    <scope>NUCLEOTIDE SEQUENCE</scope>
    <source>
        <strain evidence="2">KMM 9713</strain>
    </source>
</reference>
<feature type="transmembrane region" description="Helical" evidence="1">
    <location>
        <begin position="34"/>
        <end position="52"/>
    </location>
</feature>